<dbReference type="Pfam" id="PF20411">
    <property type="entry name" value="DUF6697"/>
    <property type="match status" value="1"/>
</dbReference>
<accession>A0ABR3EUJ3</accession>
<evidence type="ECO:0000256" key="1">
    <source>
        <dbReference type="SAM" id="MobiDB-lite"/>
    </source>
</evidence>
<protein>
    <recommendedName>
        <fullName evidence="2">DUF6697 domain-containing protein</fullName>
    </recommendedName>
</protein>
<sequence>MCDETQIMEWDPQREANVYSNFVKSLNPKLAAKIKKGYKQEEMPLQIIDRFTASTSDFPVKGDEVLDLNFTVTRMFVSHKFGGSCQSSRPRLRKETKDKMIQDGFGEGSLTFMSLEYNPYLPQMPGKAGITFGSWPKEELQWEQEDAGKLKKENRKKVPQTPKDKSGRQAQMQEKEEPVDENKDDGIDRAFVRLATNEWLYLGQYKTSFKGALSKEEWDFELTERVKSTWVDGAMSQRWGLQNRARVFLRNRPGSDRKFTRAEYDELLDKLEDKSEKALGHNVTKAQMRECFDRGEEVITVIVMECVGYDYAFQRKMQREFPAWLEEQIQLNRRAQNRSLEDKDYGGWPDSDLEDDATYRPRVLRTRRL</sequence>
<gene>
    <name evidence="3" type="ORF">V5O48_015433</name>
</gene>
<name>A0ABR3EUJ3_9AGAR</name>
<dbReference type="EMBL" id="JBAHYK010001851">
    <property type="protein sequence ID" value="KAL0566579.1"/>
    <property type="molecule type" value="Genomic_DNA"/>
</dbReference>
<evidence type="ECO:0000313" key="4">
    <source>
        <dbReference type="Proteomes" id="UP001465976"/>
    </source>
</evidence>
<feature type="region of interest" description="Disordered" evidence="1">
    <location>
        <begin position="143"/>
        <end position="184"/>
    </location>
</feature>
<reference evidence="3 4" key="1">
    <citation type="submission" date="2024-02" db="EMBL/GenBank/DDBJ databases">
        <title>A draft genome for the cacao thread blight pathogen Marasmius crinis-equi.</title>
        <authorList>
            <person name="Cohen S.P."/>
            <person name="Baruah I.K."/>
            <person name="Amoako-Attah I."/>
            <person name="Bukari Y."/>
            <person name="Meinhardt L.W."/>
            <person name="Bailey B.A."/>
        </authorList>
    </citation>
    <scope>NUCLEOTIDE SEQUENCE [LARGE SCALE GENOMIC DNA]</scope>
    <source>
        <strain evidence="3 4">GH-76</strain>
    </source>
</reference>
<feature type="compositionally biased region" description="Basic and acidic residues" evidence="1">
    <location>
        <begin position="162"/>
        <end position="184"/>
    </location>
</feature>
<evidence type="ECO:0000313" key="3">
    <source>
        <dbReference type="EMBL" id="KAL0566579.1"/>
    </source>
</evidence>
<proteinExistence type="predicted"/>
<comment type="caution">
    <text evidence="3">The sequence shown here is derived from an EMBL/GenBank/DDBJ whole genome shotgun (WGS) entry which is preliminary data.</text>
</comment>
<dbReference type="InterPro" id="IPR046520">
    <property type="entry name" value="DUF6697"/>
</dbReference>
<evidence type="ECO:0000259" key="2">
    <source>
        <dbReference type="Pfam" id="PF20411"/>
    </source>
</evidence>
<organism evidence="3 4">
    <name type="scientific">Marasmius crinis-equi</name>
    <dbReference type="NCBI Taxonomy" id="585013"/>
    <lineage>
        <taxon>Eukaryota</taxon>
        <taxon>Fungi</taxon>
        <taxon>Dikarya</taxon>
        <taxon>Basidiomycota</taxon>
        <taxon>Agaricomycotina</taxon>
        <taxon>Agaricomycetes</taxon>
        <taxon>Agaricomycetidae</taxon>
        <taxon>Agaricales</taxon>
        <taxon>Marasmiineae</taxon>
        <taxon>Marasmiaceae</taxon>
        <taxon>Marasmius</taxon>
    </lineage>
</organism>
<feature type="domain" description="DUF6697" evidence="2">
    <location>
        <begin position="71"/>
        <end position="319"/>
    </location>
</feature>
<keyword evidence="4" id="KW-1185">Reference proteome</keyword>
<dbReference type="Proteomes" id="UP001465976">
    <property type="component" value="Unassembled WGS sequence"/>
</dbReference>